<evidence type="ECO:0000313" key="1">
    <source>
        <dbReference type="EMBL" id="MDR6406376.1"/>
    </source>
</evidence>
<protein>
    <submittedName>
        <fullName evidence="1">Uncharacterized protein</fullName>
    </submittedName>
</protein>
<dbReference type="EMBL" id="JAVDQS010000011">
    <property type="protein sequence ID" value="MDR6406376.1"/>
    <property type="molecule type" value="Genomic_DNA"/>
</dbReference>
<name>A0ABU1LI30_9FLAO</name>
<dbReference type="Proteomes" id="UP001184853">
    <property type="component" value="Unassembled WGS sequence"/>
</dbReference>
<sequence>MKKFILNLIFLCFCLFLVGYWLSSLKKYRLYGDYFIRQKVNYYNKHSDKYNTVVFGSSRMYRQMQPGLLDSATLHKIKAYNLATGGTFFSESMYVFRQININKNIKYIIFEIQDVQPFDINAYTEKFLYCHDFSTINFELKYFINDHDWNSSFLSVSHFLANIFYLKKLGQRDKPQNEFVNYNNGFYPLEKDYEKLLKVKELRLQYLQDTTFISRDNKNFEKTVKKKLNPALVDELGLLAKECDSKGIKLILILPPFAKPTELSELRKIPNAKILDFSSRNKFKELYSPGNVYDYGHLSAKGSAVFTMKLADSLNHFIK</sequence>
<keyword evidence="2" id="KW-1185">Reference proteome</keyword>
<reference evidence="1 2" key="1">
    <citation type="submission" date="2023-07" db="EMBL/GenBank/DDBJ databases">
        <title>Sorghum-associated microbial communities from plants grown in Nebraska, USA.</title>
        <authorList>
            <person name="Schachtman D."/>
        </authorList>
    </citation>
    <scope>NUCLEOTIDE SEQUENCE [LARGE SCALE GENOMIC DNA]</scope>
    <source>
        <strain evidence="1 2">DS1709</strain>
    </source>
</reference>
<proteinExistence type="predicted"/>
<gene>
    <name evidence="1" type="ORF">J2781_003334</name>
</gene>
<dbReference type="RefSeq" id="WP_115983039.1">
    <property type="nucleotide sequence ID" value="NZ_JAVDQS010000011.1"/>
</dbReference>
<accession>A0ABU1LI30</accession>
<organism evidence="1 2">
    <name type="scientific">Chryseobacterium geocarposphaerae</name>
    <dbReference type="NCBI Taxonomy" id="1416776"/>
    <lineage>
        <taxon>Bacteria</taxon>
        <taxon>Pseudomonadati</taxon>
        <taxon>Bacteroidota</taxon>
        <taxon>Flavobacteriia</taxon>
        <taxon>Flavobacteriales</taxon>
        <taxon>Weeksellaceae</taxon>
        <taxon>Chryseobacterium group</taxon>
        <taxon>Chryseobacterium</taxon>
    </lineage>
</organism>
<comment type="caution">
    <text evidence="1">The sequence shown here is derived from an EMBL/GenBank/DDBJ whole genome shotgun (WGS) entry which is preliminary data.</text>
</comment>
<evidence type="ECO:0000313" key="2">
    <source>
        <dbReference type="Proteomes" id="UP001184853"/>
    </source>
</evidence>